<evidence type="ECO:0000256" key="8">
    <source>
        <dbReference type="ARBA" id="ARBA00024347"/>
    </source>
</evidence>
<dbReference type="InterPro" id="IPR036616">
    <property type="entry name" value="Poly(ADP-ribose)pol_reg_dom_sf"/>
</dbReference>
<keyword evidence="7" id="KW-0539">Nucleus</keyword>
<keyword evidence="6 10" id="KW-0520">NAD</keyword>
<evidence type="ECO:0000256" key="4">
    <source>
        <dbReference type="ARBA" id="ARBA00022695"/>
    </source>
</evidence>
<dbReference type="SUPFAM" id="SSF56399">
    <property type="entry name" value="ADP-ribosylation"/>
    <property type="match status" value="1"/>
</dbReference>
<dbReference type="PANTHER" id="PTHR10459">
    <property type="entry name" value="DNA LIGASE"/>
    <property type="match status" value="1"/>
</dbReference>
<evidence type="ECO:0000259" key="11">
    <source>
        <dbReference type="PROSITE" id="PS51059"/>
    </source>
</evidence>
<evidence type="ECO:0000256" key="9">
    <source>
        <dbReference type="ARBA" id="ARBA00033987"/>
    </source>
</evidence>
<dbReference type="GO" id="GO:1990404">
    <property type="term" value="F:NAD+-protein mono-ADP-ribosyltransferase activity"/>
    <property type="evidence" value="ECO:0007669"/>
    <property type="project" value="TreeGrafter"/>
</dbReference>
<dbReference type="Gene3D" id="3.90.228.10">
    <property type="match status" value="1"/>
</dbReference>
<feature type="domain" description="PARP alpha-helical" evidence="12">
    <location>
        <begin position="55"/>
        <end position="189"/>
    </location>
</feature>
<keyword evidence="5" id="KW-0013">ADP-ribosylation</keyword>
<keyword evidence="3 10" id="KW-0808">Transferase</keyword>
<dbReference type="InterPro" id="IPR012317">
    <property type="entry name" value="Poly(ADP-ribose)pol_cat_dom"/>
</dbReference>
<dbReference type="Pfam" id="PF00644">
    <property type="entry name" value="PARP"/>
    <property type="match status" value="1"/>
</dbReference>
<keyword evidence="14" id="KW-1185">Reference proteome</keyword>
<dbReference type="AlphaFoldDB" id="A0AAN8FTV5"/>
<dbReference type="EMBL" id="WIXE01011482">
    <property type="protein sequence ID" value="KAK5976720.1"/>
    <property type="molecule type" value="Genomic_DNA"/>
</dbReference>
<accession>A0AAN8FTV5</accession>
<name>A0AAN8FTV5_TRICO</name>
<organism evidence="13 14">
    <name type="scientific">Trichostrongylus colubriformis</name>
    <name type="common">Black scour worm</name>
    <dbReference type="NCBI Taxonomy" id="6319"/>
    <lineage>
        <taxon>Eukaryota</taxon>
        <taxon>Metazoa</taxon>
        <taxon>Ecdysozoa</taxon>
        <taxon>Nematoda</taxon>
        <taxon>Chromadorea</taxon>
        <taxon>Rhabditida</taxon>
        <taxon>Rhabditina</taxon>
        <taxon>Rhabditomorpha</taxon>
        <taxon>Strongyloidea</taxon>
        <taxon>Trichostrongylidae</taxon>
        <taxon>Trichostrongylus</taxon>
    </lineage>
</organism>
<evidence type="ECO:0000259" key="12">
    <source>
        <dbReference type="PROSITE" id="PS51060"/>
    </source>
</evidence>
<dbReference type="InterPro" id="IPR004102">
    <property type="entry name" value="Poly(ADP-ribose)pol_reg_dom"/>
</dbReference>
<evidence type="ECO:0000256" key="5">
    <source>
        <dbReference type="ARBA" id="ARBA00022765"/>
    </source>
</evidence>
<comment type="caution">
    <text evidence="13">The sequence shown here is derived from an EMBL/GenBank/DDBJ whole genome shotgun (WGS) entry which is preliminary data.</text>
</comment>
<dbReference type="GO" id="GO:0005694">
    <property type="term" value="C:chromosome"/>
    <property type="evidence" value="ECO:0007669"/>
    <property type="project" value="UniProtKB-SubCell"/>
</dbReference>
<gene>
    <name evidence="13" type="ORF">GCK32_012967</name>
</gene>
<dbReference type="EC" id="2.4.2.-" evidence="10"/>
<dbReference type="Pfam" id="PF02877">
    <property type="entry name" value="PARP_reg"/>
    <property type="match status" value="1"/>
</dbReference>
<reference evidence="13 14" key="1">
    <citation type="submission" date="2019-10" db="EMBL/GenBank/DDBJ databases">
        <title>Assembly and Annotation for the nematode Trichostrongylus colubriformis.</title>
        <authorList>
            <person name="Martin J."/>
        </authorList>
    </citation>
    <scope>NUCLEOTIDE SEQUENCE [LARGE SCALE GENOMIC DNA]</scope>
    <source>
        <strain evidence="13">G859</strain>
        <tissue evidence="13">Whole worm</tissue>
    </source>
</reference>
<evidence type="ECO:0000256" key="10">
    <source>
        <dbReference type="RuleBase" id="RU362114"/>
    </source>
</evidence>
<keyword evidence="4" id="KW-0548">Nucleotidyltransferase</keyword>
<comment type="similarity">
    <text evidence="8">Belongs to the ARTD/PARP family.</text>
</comment>
<evidence type="ECO:0000256" key="2">
    <source>
        <dbReference type="ARBA" id="ARBA00022676"/>
    </source>
</evidence>
<dbReference type="SUPFAM" id="SSF47587">
    <property type="entry name" value="Domain of poly(ADP-ribose) polymerase"/>
    <property type="match status" value="1"/>
</dbReference>
<evidence type="ECO:0000256" key="3">
    <source>
        <dbReference type="ARBA" id="ARBA00022679"/>
    </source>
</evidence>
<comment type="subcellular location">
    <subcellularLocation>
        <location evidence="1">Nucleus</location>
    </subcellularLocation>
</comment>
<dbReference type="GO" id="GO:0005730">
    <property type="term" value="C:nucleolus"/>
    <property type="evidence" value="ECO:0007669"/>
    <property type="project" value="UniProtKB-SubCell"/>
</dbReference>
<dbReference type="Proteomes" id="UP001331761">
    <property type="component" value="Unassembled WGS sequence"/>
</dbReference>
<dbReference type="PROSITE" id="PS51059">
    <property type="entry name" value="PARP_CATALYTIC"/>
    <property type="match status" value="1"/>
</dbReference>
<evidence type="ECO:0000313" key="14">
    <source>
        <dbReference type="Proteomes" id="UP001331761"/>
    </source>
</evidence>
<protein>
    <recommendedName>
        <fullName evidence="10">Poly [ADP-ribose] polymerase</fullName>
        <shortName evidence="10">PARP</shortName>
        <ecNumber evidence="10">2.4.2.-</ecNumber>
    </recommendedName>
</protein>
<evidence type="ECO:0000256" key="7">
    <source>
        <dbReference type="ARBA" id="ARBA00023242"/>
    </source>
</evidence>
<dbReference type="GO" id="GO:0016779">
    <property type="term" value="F:nucleotidyltransferase activity"/>
    <property type="evidence" value="ECO:0007669"/>
    <property type="project" value="UniProtKB-KW"/>
</dbReference>
<dbReference type="FunFam" id="3.90.228.10:FF:000002">
    <property type="entry name" value="Poly [ADP-ribose] polymerase"/>
    <property type="match status" value="1"/>
</dbReference>
<sequence>MHEVAGIPDGRNAVADGFDSRWLGFGLKDLTIKPVDVHKSVQETSKPSTVIPGSKTTLHPAIKEIMLMIFDKEQMESAMLSFQLDLDKMPLGRLSRRQITNAFSVLTDLQAVGFFGNLFLLICIVNSREKCDMLGSLLEIQLAYEVIKQEEGEHDDTRDPVDIHYEKLKCKMEVVEHTSPEFERVKLYMENTHGETHTLFRLEVVDVIRVDREGEAEKFKANIGNRRLLWHGSGIANYGGILSQGLRIAPPEAPVTGYMFGKGVYFADMASKSANYCRVFSDNSDGLMLLCDVALGKVKEEINAVDHSLKSIKGYNSVQGLGGMEPDPTQLIECDEGYSVNIAKPVKTSSAQKRTLLYNEYIVYDVDQIRMRYLVRTRFKMSTPFA</sequence>
<dbReference type="CDD" id="cd01437">
    <property type="entry name" value="parp_like"/>
    <property type="match status" value="1"/>
</dbReference>
<evidence type="ECO:0000313" key="13">
    <source>
        <dbReference type="EMBL" id="KAK5976720.1"/>
    </source>
</evidence>
<comment type="catalytic activity">
    <reaction evidence="9">
        <text>NAD(+) + (ADP-D-ribosyl)n-acceptor = nicotinamide + (ADP-D-ribosyl)n+1-acceptor + H(+).</text>
        <dbReference type="EC" id="2.4.2.30"/>
    </reaction>
</comment>
<dbReference type="InterPro" id="IPR050800">
    <property type="entry name" value="ARTD/PARP"/>
</dbReference>
<feature type="domain" description="PARP catalytic" evidence="11">
    <location>
        <begin position="159"/>
        <end position="386"/>
    </location>
</feature>
<keyword evidence="2 10" id="KW-0328">Glycosyltransferase</keyword>
<dbReference type="PANTHER" id="PTHR10459:SF60">
    <property type="entry name" value="POLY [ADP-RIBOSE] POLYMERASE 2"/>
    <property type="match status" value="1"/>
</dbReference>
<dbReference type="PROSITE" id="PS51060">
    <property type="entry name" value="PARP_ALPHA_HD"/>
    <property type="match status" value="1"/>
</dbReference>
<dbReference type="GO" id="GO:0003677">
    <property type="term" value="F:DNA binding"/>
    <property type="evidence" value="ECO:0007669"/>
    <property type="project" value="UniProtKB-KW"/>
</dbReference>
<evidence type="ECO:0000256" key="6">
    <source>
        <dbReference type="ARBA" id="ARBA00023027"/>
    </source>
</evidence>
<dbReference type="GO" id="GO:0006302">
    <property type="term" value="P:double-strand break repair"/>
    <property type="evidence" value="ECO:0007669"/>
    <property type="project" value="TreeGrafter"/>
</dbReference>
<evidence type="ECO:0000256" key="1">
    <source>
        <dbReference type="ARBA" id="ARBA00004123"/>
    </source>
</evidence>
<dbReference type="GO" id="GO:0045087">
    <property type="term" value="P:innate immune response"/>
    <property type="evidence" value="ECO:0007669"/>
    <property type="project" value="UniProtKB-KW"/>
</dbReference>
<dbReference type="GO" id="GO:0003950">
    <property type="term" value="F:NAD+ poly-ADP-ribosyltransferase activity"/>
    <property type="evidence" value="ECO:0007669"/>
    <property type="project" value="UniProtKB-UniRule"/>
</dbReference>
<dbReference type="Gene3D" id="1.20.142.10">
    <property type="entry name" value="Poly(ADP-ribose) polymerase, regulatory domain"/>
    <property type="match status" value="1"/>
</dbReference>
<proteinExistence type="inferred from homology"/>
<dbReference type="GO" id="GO:0070212">
    <property type="term" value="P:protein poly-ADP-ribosylation"/>
    <property type="evidence" value="ECO:0007669"/>
    <property type="project" value="TreeGrafter"/>
</dbReference>
<dbReference type="GO" id="GO:0005829">
    <property type="term" value="C:cytosol"/>
    <property type="evidence" value="ECO:0007669"/>
    <property type="project" value="UniProtKB-SubCell"/>
</dbReference>